<organism evidence="3">
    <name type="scientific">Tanacetum cinerariifolium</name>
    <name type="common">Dalmatian daisy</name>
    <name type="synonym">Chrysanthemum cinerariifolium</name>
    <dbReference type="NCBI Taxonomy" id="118510"/>
    <lineage>
        <taxon>Eukaryota</taxon>
        <taxon>Viridiplantae</taxon>
        <taxon>Streptophyta</taxon>
        <taxon>Embryophyta</taxon>
        <taxon>Tracheophyta</taxon>
        <taxon>Spermatophyta</taxon>
        <taxon>Magnoliopsida</taxon>
        <taxon>eudicotyledons</taxon>
        <taxon>Gunneridae</taxon>
        <taxon>Pentapetalae</taxon>
        <taxon>asterids</taxon>
        <taxon>campanulids</taxon>
        <taxon>Asterales</taxon>
        <taxon>Asteraceae</taxon>
        <taxon>Asteroideae</taxon>
        <taxon>Anthemideae</taxon>
        <taxon>Anthemidinae</taxon>
        <taxon>Tanacetum</taxon>
    </lineage>
</organism>
<keyword evidence="1" id="KW-1133">Transmembrane helix</keyword>
<sequence>MEVYDSRIGNISYPSDFEEINRGFVTFGGNPKGGKITGKDTECIVLSSDFKFLDDNDVLLRVPRENNMYNVDLKNIVPSKDLTCLFTKATLDESNLWHRRLGHINFKPMNKLVKELHEFVSLPDVLTILMVTFVIDLLLRRRGRPKLRWEDRVKHDMKELLLSEDMTSDRMSGELELGWVSFPLFPTVLLAMRMAISFVPSVLCIVVFVSLGLICAFNRFLYLAPVPKALNEFTQKLNQASTDLNKAEAEIGVDVHSALNSALTSYSVYFVDADDTVPQKVVVHKDGPRGIYFQRAGPRQRTVGSHVLTSLILLNSNPRIPATTLVSLDCKRFHSLEEFVDGKRSCIKRLH</sequence>
<dbReference type="AlphaFoldDB" id="A0A6L2LDE9"/>
<dbReference type="Gene3D" id="1.20.5.440">
    <property type="entry name" value="ATP synthase delta/epsilon subunit, C-terminal domain"/>
    <property type="match status" value="1"/>
</dbReference>
<protein>
    <submittedName>
        <fullName evidence="3">Ribonuclease H-like domain-containing protein</fullName>
    </submittedName>
</protein>
<evidence type="ECO:0000313" key="3">
    <source>
        <dbReference type="EMBL" id="GEU58235.1"/>
    </source>
</evidence>
<evidence type="ECO:0000259" key="2">
    <source>
        <dbReference type="Pfam" id="PF13976"/>
    </source>
</evidence>
<name>A0A6L2LDE9_TANCI</name>
<feature type="transmembrane region" description="Helical" evidence="1">
    <location>
        <begin position="198"/>
        <end position="221"/>
    </location>
</feature>
<comment type="caution">
    <text evidence="3">The sequence shown here is derived from an EMBL/GenBank/DDBJ whole genome shotgun (WGS) entry which is preliminary data.</text>
</comment>
<feature type="transmembrane region" description="Helical" evidence="1">
    <location>
        <begin position="119"/>
        <end position="139"/>
    </location>
</feature>
<evidence type="ECO:0000256" key="1">
    <source>
        <dbReference type="SAM" id="Phobius"/>
    </source>
</evidence>
<reference evidence="3" key="1">
    <citation type="journal article" date="2019" name="Sci. Rep.">
        <title>Draft genome of Tanacetum cinerariifolium, the natural source of mosquito coil.</title>
        <authorList>
            <person name="Yamashiro T."/>
            <person name="Shiraishi A."/>
            <person name="Satake H."/>
            <person name="Nakayama K."/>
        </authorList>
    </citation>
    <scope>NUCLEOTIDE SEQUENCE</scope>
</reference>
<gene>
    <name evidence="3" type="ORF">Tci_030213</name>
</gene>
<dbReference type="EMBL" id="BKCJ010003967">
    <property type="protein sequence ID" value="GEU58235.1"/>
    <property type="molecule type" value="Genomic_DNA"/>
</dbReference>
<proteinExistence type="predicted"/>
<keyword evidence="1" id="KW-0812">Transmembrane</keyword>
<dbReference type="Pfam" id="PF13976">
    <property type="entry name" value="gag_pre-integrs"/>
    <property type="match status" value="1"/>
</dbReference>
<feature type="domain" description="GAG-pre-integrase" evidence="2">
    <location>
        <begin position="67"/>
        <end position="116"/>
    </location>
</feature>
<dbReference type="InterPro" id="IPR025724">
    <property type="entry name" value="GAG-pre-integrase_dom"/>
</dbReference>
<accession>A0A6L2LDE9</accession>
<keyword evidence="1" id="KW-0472">Membrane</keyword>